<dbReference type="SUPFAM" id="SSF55729">
    <property type="entry name" value="Acyl-CoA N-acyltransferases (Nat)"/>
    <property type="match status" value="1"/>
</dbReference>
<comment type="caution">
    <text evidence="2">The sequence shown here is derived from an EMBL/GenBank/DDBJ whole genome shotgun (WGS) entry which is preliminary data.</text>
</comment>
<reference evidence="3" key="1">
    <citation type="submission" date="2016-02" db="EMBL/GenBank/DDBJ databases">
        <authorList>
            <person name="Kaur G."/>
            <person name="Nair G.R."/>
            <person name="Mayilraj S."/>
        </authorList>
    </citation>
    <scope>NUCLEOTIDE SEQUENCE [LARGE SCALE GENOMIC DNA]</scope>
    <source>
        <strain evidence="3">GA-15</strain>
    </source>
</reference>
<dbReference type="PROSITE" id="PS51186">
    <property type="entry name" value="GNAT"/>
    <property type="match status" value="1"/>
</dbReference>
<dbReference type="Pfam" id="PF13508">
    <property type="entry name" value="Acetyltransf_7"/>
    <property type="match status" value="1"/>
</dbReference>
<dbReference type="OrthoDB" id="7057833at2"/>
<dbReference type="GO" id="GO:0016747">
    <property type="term" value="F:acyltransferase activity, transferring groups other than amino-acyl groups"/>
    <property type="evidence" value="ECO:0007669"/>
    <property type="project" value="InterPro"/>
</dbReference>
<organism evidence="2 3">
    <name type="scientific">Corynebacterium stationis</name>
    <dbReference type="NCBI Taxonomy" id="1705"/>
    <lineage>
        <taxon>Bacteria</taxon>
        <taxon>Bacillati</taxon>
        <taxon>Actinomycetota</taxon>
        <taxon>Actinomycetes</taxon>
        <taxon>Mycobacteriales</taxon>
        <taxon>Corynebacteriaceae</taxon>
        <taxon>Corynebacterium</taxon>
    </lineage>
</organism>
<dbReference type="Gene3D" id="3.40.630.30">
    <property type="match status" value="1"/>
</dbReference>
<keyword evidence="3" id="KW-1185">Reference proteome</keyword>
<dbReference type="EMBL" id="LSTQ01000023">
    <property type="protein sequence ID" value="OAH26703.1"/>
    <property type="molecule type" value="Genomic_DNA"/>
</dbReference>
<dbReference type="PANTHER" id="PTHR42791:SF1">
    <property type="entry name" value="N-ACETYLTRANSFERASE DOMAIN-CONTAINING PROTEIN"/>
    <property type="match status" value="1"/>
</dbReference>
<gene>
    <name evidence="2" type="ORF">AYJ05_04555</name>
</gene>
<dbReference type="InterPro" id="IPR052523">
    <property type="entry name" value="Trichothecene_AcTrans"/>
</dbReference>
<dbReference type="RefSeq" id="WP_082869504.1">
    <property type="nucleotide sequence ID" value="NZ_LSTQ01000023.1"/>
</dbReference>
<proteinExistence type="predicted"/>
<protein>
    <recommendedName>
        <fullName evidence="1">N-acetyltransferase domain-containing protein</fullName>
    </recommendedName>
</protein>
<evidence type="ECO:0000313" key="3">
    <source>
        <dbReference type="Proteomes" id="UP000076947"/>
    </source>
</evidence>
<name>A0A177ID29_9CORY</name>
<dbReference type="CDD" id="cd04301">
    <property type="entry name" value="NAT_SF"/>
    <property type="match status" value="1"/>
</dbReference>
<dbReference type="PANTHER" id="PTHR42791">
    <property type="entry name" value="GNAT FAMILY ACETYLTRANSFERASE"/>
    <property type="match status" value="1"/>
</dbReference>
<dbReference type="InterPro" id="IPR016181">
    <property type="entry name" value="Acyl_CoA_acyltransferase"/>
</dbReference>
<evidence type="ECO:0000259" key="1">
    <source>
        <dbReference type="PROSITE" id="PS51186"/>
    </source>
</evidence>
<feature type="domain" description="N-acetyltransferase" evidence="1">
    <location>
        <begin position="2"/>
        <end position="190"/>
    </location>
</feature>
<evidence type="ECO:0000313" key="2">
    <source>
        <dbReference type="EMBL" id="OAH26703.1"/>
    </source>
</evidence>
<dbReference type="InterPro" id="IPR000182">
    <property type="entry name" value="GNAT_dom"/>
</dbReference>
<accession>A0A177ID29</accession>
<dbReference type="AlphaFoldDB" id="A0A177ID29"/>
<sequence>MDEFRIATAADIPPAAATLSKAFENYSWTNWTVAADNRVDRIRQIQELCLIHIAIPFGVVLVNDAHTAVLAATKPGATEKVEHQVWGRISTAMGNSPSQNSHLELPDPEIENSWSLATIGVRPDAQGQGLGTRIIKHFLRTIDEASSSPVPVHLETSDPLNVKLYERLGFHVYVTTRCSDTPTVWSMQRR</sequence>
<dbReference type="Proteomes" id="UP000076947">
    <property type="component" value="Unassembled WGS sequence"/>
</dbReference>